<name>A0A8H6VYA3_MYCCL</name>
<sequence>MFNPYANGIWPNAAAGSSNPTGTQQQPSIFGALPYPTPPGGPPPVWMTFKLSAFNPTILNCTVTGPQARTYFTARTDTPGQAPGFTILANAMNQPAVVIEWTKPHPVLEIRDVVSKRPVGQWLALGEGRKYRTMNVRGKTYVWAPEDDNISLYSAGLGTPQTYARIYRDEDEVILQMTVEAVQIGLLEACVAAALLLQCGRNID</sequence>
<feature type="compositionally biased region" description="Polar residues" evidence="1">
    <location>
        <begin position="15"/>
        <end position="28"/>
    </location>
</feature>
<dbReference type="EMBL" id="JACAZE010000017">
    <property type="protein sequence ID" value="KAF7296281.1"/>
    <property type="molecule type" value="Genomic_DNA"/>
</dbReference>
<evidence type="ECO:0000259" key="2">
    <source>
        <dbReference type="Pfam" id="PF20236"/>
    </source>
</evidence>
<accession>A0A8H6VYA3</accession>
<evidence type="ECO:0000256" key="1">
    <source>
        <dbReference type="SAM" id="MobiDB-lite"/>
    </source>
</evidence>
<evidence type="ECO:0000313" key="3">
    <source>
        <dbReference type="EMBL" id="KAF7296281.1"/>
    </source>
</evidence>
<evidence type="ECO:0000313" key="4">
    <source>
        <dbReference type="Proteomes" id="UP000613580"/>
    </source>
</evidence>
<reference evidence="3" key="1">
    <citation type="submission" date="2020-05" db="EMBL/GenBank/DDBJ databases">
        <title>Mycena genomes resolve the evolution of fungal bioluminescence.</title>
        <authorList>
            <person name="Tsai I.J."/>
        </authorList>
    </citation>
    <scope>NUCLEOTIDE SEQUENCE</scope>
    <source>
        <strain evidence="3">110903Hualien_Pintung</strain>
    </source>
</reference>
<organism evidence="3 4">
    <name type="scientific">Mycena chlorophos</name>
    <name type="common">Agaric fungus</name>
    <name type="synonym">Agaricus chlorophos</name>
    <dbReference type="NCBI Taxonomy" id="658473"/>
    <lineage>
        <taxon>Eukaryota</taxon>
        <taxon>Fungi</taxon>
        <taxon>Dikarya</taxon>
        <taxon>Basidiomycota</taxon>
        <taxon>Agaricomycotina</taxon>
        <taxon>Agaricomycetes</taxon>
        <taxon>Agaricomycetidae</taxon>
        <taxon>Agaricales</taxon>
        <taxon>Marasmiineae</taxon>
        <taxon>Mycenaceae</taxon>
        <taxon>Mycena</taxon>
    </lineage>
</organism>
<dbReference type="InterPro" id="IPR046528">
    <property type="entry name" value="DUF6593"/>
</dbReference>
<dbReference type="OrthoDB" id="3191568at2759"/>
<protein>
    <recommendedName>
        <fullName evidence="2">DUF6593 domain-containing protein</fullName>
    </recommendedName>
</protein>
<dbReference type="Pfam" id="PF20236">
    <property type="entry name" value="DUF6593"/>
    <property type="match status" value="1"/>
</dbReference>
<dbReference type="AlphaFoldDB" id="A0A8H6VYA3"/>
<proteinExistence type="predicted"/>
<dbReference type="Proteomes" id="UP000613580">
    <property type="component" value="Unassembled WGS sequence"/>
</dbReference>
<feature type="region of interest" description="Disordered" evidence="1">
    <location>
        <begin position="12"/>
        <end position="35"/>
    </location>
</feature>
<keyword evidence="4" id="KW-1185">Reference proteome</keyword>
<gene>
    <name evidence="3" type="ORF">HMN09_01097400</name>
</gene>
<comment type="caution">
    <text evidence="3">The sequence shown here is derived from an EMBL/GenBank/DDBJ whole genome shotgun (WGS) entry which is preliminary data.</text>
</comment>
<feature type="domain" description="DUF6593" evidence="2">
    <location>
        <begin position="58"/>
        <end position="198"/>
    </location>
</feature>